<evidence type="ECO:0000256" key="6">
    <source>
        <dbReference type="ARBA" id="ARBA00022723"/>
    </source>
</evidence>
<keyword evidence="12 14" id="KW-0472">Membrane</keyword>
<protein>
    <submittedName>
        <fullName evidence="16">I-AAA protease yme1</fullName>
    </submittedName>
</protein>
<evidence type="ECO:0000313" key="16">
    <source>
        <dbReference type="EMBL" id="KAK7467161.1"/>
    </source>
</evidence>
<feature type="region of interest" description="Disordered" evidence="13">
    <location>
        <begin position="167"/>
        <end position="218"/>
    </location>
</feature>
<dbReference type="InterPro" id="IPR003959">
    <property type="entry name" value="ATPase_AAA_core"/>
</dbReference>
<evidence type="ECO:0000259" key="15">
    <source>
        <dbReference type="SMART" id="SM00382"/>
    </source>
</evidence>
<evidence type="ECO:0000256" key="7">
    <source>
        <dbReference type="ARBA" id="ARBA00022741"/>
    </source>
</evidence>
<dbReference type="InterPro" id="IPR005936">
    <property type="entry name" value="FtsH"/>
</dbReference>
<feature type="domain" description="AAA+ ATPase" evidence="15">
    <location>
        <begin position="348"/>
        <end position="484"/>
    </location>
</feature>
<evidence type="ECO:0000256" key="11">
    <source>
        <dbReference type="ARBA" id="ARBA00023049"/>
    </source>
</evidence>
<feature type="compositionally biased region" description="Polar residues" evidence="13">
    <location>
        <begin position="175"/>
        <end position="218"/>
    </location>
</feature>
<evidence type="ECO:0000256" key="1">
    <source>
        <dbReference type="ARBA" id="ARBA00001947"/>
    </source>
</evidence>
<evidence type="ECO:0000313" key="17">
    <source>
        <dbReference type="Proteomes" id="UP001498398"/>
    </source>
</evidence>
<evidence type="ECO:0000256" key="4">
    <source>
        <dbReference type="ARBA" id="ARBA00010550"/>
    </source>
</evidence>
<dbReference type="HAMAP" id="MF_01458">
    <property type="entry name" value="FtsH"/>
    <property type="match status" value="1"/>
</dbReference>
<gene>
    <name evidence="16" type="primary">YME1</name>
    <name evidence="16" type="ORF">VKT23_004219</name>
</gene>
<keyword evidence="6" id="KW-0479">Metal-binding</keyword>
<dbReference type="InterPro" id="IPR003593">
    <property type="entry name" value="AAA+_ATPase"/>
</dbReference>
<evidence type="ECO:0000256" key="8">
    <source>
        <dbReference type="ARBA" id="ARBA00022801"/>
    </source>
</evidence>
<keyword evidence="7" id="KW-0547">Nucleotide-binding</keyword>
<dbReference type="InterPro" id="IPR027417">
    <property type="entry name" value="P-loop_NTPase"/>
</dbReference>
<comment type="subcellular location">
    <subcellularLocation>
        <location evidence="2">Membrane</location>
    </subcellularLocation>
</comment>
<dbReference type="SUPFAM" id="SSF52540">
    <property type="entry name" value="P-loop containing nucleoside triphosphate hydrolases"/>
    <property type="match status" value="1"/>
</dbReference>
<dbReference type="PROSITE" id="PS00674">
    <property type="entry name" value="AAA"/>
    <property type="match status" value="1"/>
</dbReference>
<organism evidence="16 17">
    <name type="scientific">Marasmiellus scandens</name>
    <dbReference type="NCBI Taxonomy" id="2682957"/>
    <lineage>
        <taxon>Eukaryota</taxon>
        <taxon>Fungi</taxon>
        <taxon>Dikarya</taxon>
        <taxon>Basidiomycota</taxon>
        <taxon>Agaricomycotina</taxon>
        <taxon>Agaricomycetes</taxon>
        <taxon>Agaricomycetidae</taxon>
        <taxon>Agaricales</taxon>
        <taxon>Marasmiineae</taxon>
        <taxon>Omphalotaceae</taxon>
        <taxon>Marasmiellus</taxon>
    </lineage>
</organism>
<dbReference type="PANTHER" id="PTHR23076">
    <property type="entry name" value="METALLOPROTEASE M41 FTSH"/>
    <property type="match status" value="1"/>
</dbReference>
<keyword evidence="11" id="KW-0482">Metalloprotease</keyword>
<dbReference type="Pfam" id="PF01434">
    <property type="entry name" value="Peptidase_M41"/>
    <property type="match status" value="1"/>
</dbReference>
<feature type="transmembrane region" description="Helical" evidence="14">
    <location>
        <begin position="269"/>
        <end position="291"/>
    </location>
</feature>
<name>A0ABR1JTL9_9AGAR</name>
<keyword evidence="17" id="KW-1185">Reference proteome</keyword>
<dbReference type="Gene3D" id="3.40.50.300">
    <property type="entry name" value="P-loop containing nucleotide triphosphate hydrolases"/>
    <property type="match status" value="1"/>
</dbReference>
<dbReference type="PANTHER" id="PTHR23076:SF97">
    <property type="entry name" value="ATP-DEPENDENT ZINC METALLOPROTEASE YME1L1"/>
    <property type="match status" value="1"/>
</dbReference>
<reference evidence="16 17" key="1">
    <citation type="submission" date="2024-01" db="EMBL/GenBank/DDBJ databases">
        <title>A draft genome for the cacao thread blight pathogen Marasmiellus scandens.</title>
        <authorList>
            <person name="Baruah I.K."/>
            <person name="Leung J."/>
            <person name="Bukari Y."/>
            <person name="Amoako-Attah I."/>
            <person name="Meinhardt L.W."/>
            <person name="Bailey B.A."/>
            <person name="Cohen S.P."/>
        </authorList>
    </citation>
    <scope>NUCLEOTIDE SEQUENCE [LARGE SCALE GENOMIC DNA]</scope>
    <source>
        <strain evidence="16 17">GH-19</strain>
    </source>
</reference>
<dbReference type="GO" id="GO:0006508">
    <property type="term" value="P:proteolysis"/>
    <property type="evidence" value="ECO:0007669"/>
    <property type="project" value="UniProtKB-KW"/>
</dbReference>
<keyword evidence="5 16" id="KW-0645">Protease</keyword>
<evidence type="ECO:0000256" key="13">
    <source>
        <dbReference type="SAM" id="MobiDB-lite"/>
    </source>
</evidence>
<keyword evidence="14" id="KW-0812">Transmembrane</keyword>
<dbReference type="Pfam" id="PF00004">
    <property type="entry name" value="AAA"/>
    <property type="match status" value="1"/>
</dbReference>
<evidence type="ECO:0000256" key="14">
    <source>
        <dbReference type="SAM" id="Phobius"/>
    </source>
</evidence>
<dbReference type="EMBL" id="JBANRG010000004">
    <property type="protein sequence ID" value="KAK7467161.1"/>
    <property type="molecule type" value="Genomic_DNA"/>
</dbReference>
<accession>A0ABR1JTL9</accession>
<dbReference type="InterPro" id="IPR041569">
    <property type="entry name" value="AAA_lid_3"/>
</dbReference>
<evidence type="ECO:0000256" key="10">
    <source>
        <dbReference type="ARBA" id="ARBA00022840"/>
    </source>
</evidence>
<keyword evidence="8" id="KW-0378">Hydrolase</keyword>
<comment type="similarity">
    <text evidence="3">In the C-terminal section; belongs to the peptidase M41 family.</text>
</comment>
<dbReference type="CDD" id="cd19501">
    <property type="entry name" value="RecA-like_FtsH"/>
    <property type="match status" value="1"/>
</dbReference>
<keyword evidence="10" id="KW-0067">ATP-binding</keyword>
<dbReference type="SUPFAM" id="SSF140990">
    <property type="entry name" value="FtsH protease domain-like"/>
    <property type="match status" value="1"/>
</dbReference>
<dbReference type="InterPro" id="IPR003960">
    <property type="entry name" value="ATPase_AAA_CS"/>
</dbReference>
<comment type="caution">
    <text evidence="16">The sequence shown here is derived from an EMBL/GenBank/DDBJ whole genome shotgun (WGS) entry which is preliminary data.</text>
</comment>
<evidence type="ECO:0000256" key="5">
    <source>
        <dbReference type="ARBA" id="ARBA00022670"/>
    </source>
</evidence>
<dbReference type="NCBIfam" id="TIGR01241">
    <property type="entry name" value="FtsH_fam"/>
    <property type="match status" value="1"/>
</dbReference>
<dbReference type="InterPro" id="IPR037219">
    <property type="entry name" value="Peptidase_M41-like"/>
</dbReference>
<keyword evidence="14" id="KW-1133">Transmembrane helix</keyword>
<proteinExistence type="inferred from homology"/>
<dbReference type="Pfam" id="PF17862">
    <property type="entry name" value="AAA_lid_3"/>
    <property type="match status" value="1"/>
</dbReference>
<evidence type="ECO:0000256" key="9">
    <source>
        <dbReference type="ARBA" id="ARBA00022833"/>
    </source>
</evidence>
<dbReference type="Gene3D" id="1.20.58.760">
    <property type="entry name" value="Peptidase M41"/>
    <property type="match status" value="1"/>
</dbReference>
<keyword evidence="9" id="KW-0862">Zinc</keyword>
<evidence type="ECO:0000256" key="12">
    <source>
        <dbReference type="ARBA" id="ARBA00023136"/>
    </source>
</evidence>
<dbReference type="GO" id="GO:0008233">
    <property type="term" value="F:peptidase activity"/>
    <property type="evidence" value="ECO:0007669"/>
    <property type="project" value="UniProtKB-KW"/>
</dbReference>
<comment type="similarity">
    <text evidence="4">In the N-terminal section; belongs to the AAA ATPase family.</text>
</comment>
<dbReference type="Proteomes" id="UP001498398">
    <property type="component" value="Unassembled WGS sequence"/>
</dbReference>
<dbReference type="SMART" id="SM00382">
    <property type="entry name" value="AAA"/>
    <property type="match status" value="1"/>
</dbReference>
<evidence type="ECO:0000256" key="3">
    <source>
        <dbReference type="ARBA" id="ARBA00010044"/>
    </source>
</evidence>
<dbReference type="Gene3D" id="1.10.8.60">
    <property type="match status" value="1"/>
</dbReference>
<comment type="cofactor">
    <cofactor evidence="1">
        <name>Zn(2+)</name>
        <dbReference type="ChEBI" id="CHEBI:29105"/>
    </cofactor>
</comment>
<dbReference type="InterPro" id="IPR000642">
    <property type="entry name" value="Peptidase_M41"/>
</dbReference>
<sequence>MQFWSSLRVSTRSACNLRIPSPPPCRSLVTLHSLRATSRISLPPLCPARPSARYISLGSIFGSKSSKLPSPTVVANITRLEAEANVYPHDVSKQLALFQALINTDLKSSYDLIISRWEKMCQFDPASPLLHSSEAFQMYLTSLVKTDQEGAVNAAVKKRESLLASSGASAESSLHVNESPATTQSTAAESTNPKSQNETGSTVSLDQDSPTPAPTDSQKIAQSVLAGNHSVPKTAGTTHSEFAAALEASQGKPIQVTIVEQRGSWVPRLVRFLATLVAGSFFFLVILSVFFENTGLMKNAPRQAQFEPTEADVRFSDVHGVDEVKDELQDVVAFLKDPSAFATLGGKLPKGVLLTGPPGTGKTMLARAVAGEAGVPFFFASGSDFEEMFVGVGAKRVRELFAAARKKQPAIIFIDELDAVGGKRSSRDQQYMKQTLNQLLVEMDGFQQSEGVIVMAATNFPESLDSALVRPGRFDRHIAVPLPDVRGRVQILQHHMKNVTTSNDVDPKVLARGTSGFSGADLHNMVNQAAVQAAKERAREVSLKHFEWARDRILMGAERKSAFIDPKAKLATAYHEGGHTLVALYTDGAMPLHKVTCIPRGHALGYTSMLPEDDRFSVSYKEFLAGIDVSMGGRIAEELVYGPDAVTSGASSDIRSATNTARNMVKYWGFSKLGPVCYDDTADLSPRRKDEIEEEVTKIIKASEARATALLKSKMDELHRLAHALVEHETLDKDEVNKVIKGEPIRSVGEILEDELSSKSTES</sequence>
<evidence type="ECO:0000256" key="2">
    <source>
        <dbReference type="ARBA" id="ARBA00004370"/>
    </source>
</evidence>